<dbReference type="Proteomes" id="UP000193427">
    <property type="component" value="Chromosome"/>
</dbReference>
<gene>
    <name evidence="1" type="ORF">A4W93_20075</name>
</gene>
<organism evidence="1 2">
    <name type="scientific">Piscinibacter gummiphilus</name>
    <dbReference type="NCBI Taxonomy" id="946333"/>
    <lineage>
        <taxon>Bacteria</taxon>
        <taxon>Pseudomonadati</taxon>
        <taxon>Pseudomonadota</taxon>
        <taxon>Betaproteobacteria</taxon>
        <taxon>Burkholderiales</taxon>
        <taxon>Sphaerotilaceae</taxon>
        <taxon>Piscinibacter</taxon>
    </lineage>
</organism>
<evidence type="ECO:0000313" key="2">
    <source>
        <dbReference type="Proteomes" id="UP000193427"/>
    </source>
</evidence>
<proteinExistence type="predicted"/>
<dbReference type="AlphaFoldDB" id="A0A1W6LCN3"/>
<dbReference type="KEGG" id="rgu:A4W93_20075"/>
<name>A0A1W6LCN3_9BURK</name>
<sequence>MQVQLDRKGGALIRADVFVFADPTTQTPRLVATLQFKDFMANPETQSVSLSPGTYAARTFVTLREGINTDFAYTVTAASQVVAQLDGDVKKLSATNGQPDPLVHTLFFTV</sequence>
<evidence type="ECO:0000313" key="1">
    <source>
        <dbReference type="EMBL" id="ARN22009.1"/>
    </source>
</evidence>
<dbReference type="EMBL" id="CP015118">
    <property type="protein sequence ID" value="ARN22009.1"/>
    <property type="molecule type" value="Genomic_DNA"/>
</dbReference>
<dbReference type="STRING" id="946333.A4W93_20075"/>
<protein>
    <submittedName>
        <fullName evidence="1">Uncharacterized protein</fullName>
    </submittedName>
</protein>
<accession>A0A1W6LCN3</accession>
<reference evidence="1 2" key="1">
    <citation type="submission" date="2016-04" db="EMBL/GenBank/DDBJ databases">
        <title>Complete genome sequence of natural rubber-degrading, novel Gram-negative bacterium, Rhizobacter gummiphilus strain NS21.</title>
        <authorList>
            <person name="Tabata M."/>
            <person name="Kasai D."/>
            <person name="Fukuda M."/>
        </authorList>
    </citation>
    <scope>NUCLEOTIDE SEQUENCE [LARGE SCALE GENOMIC DNA]</scope>
    <source>
        <strain evidence="1 2">NS21</strain>
    </source>
</reference>
<keyword evidence="2" id="KW-1185">Reference proteome</keyword>